<evidence type="ECO:0000313" key="13">
    <source>
        <dbReference type="EMBL" id="GAQ91973.1"/>
    </source>
</evidence>
<dbReference type="EC" id="2.1.1.-" evidence="8"/>
<dbReference type="GO" id="GO:0005730">
    <property type="term" value="C:nucleolus"/>
    <property type="evidence" value="ECO:0000318"/>
    <property type="project" value="GO_Central"/>
</dbReference>
<dbReference type="InterPro" id="IPR002877">
    <property type="entry name" value="RNA_MeTrfase_FtsJ_dom"/>
</dbReference>
<keyword evidence="6 8" id="KW-0949">S-adenosyl-L-methionine</keyword>
<feature type="compositionally biased region" description="Gly residues" evidence="9">
    <location>
        <begin position="876"/>
        <end position="887"/>
    </location>
</feature>
<name>A0A1Y1IMU3_KLENI</name>
<evidence type="ECO:0000256" key="7">
    <source>
        <dbReference type="ARBA" id="ARBA00023242"/>
    </source>
</evidence>
<feature type="domain" description="DUF3381" evidence="12">
    <location>
        <begin position="234"/>
        <end position="391"/>
    </location>
</feature>
<reference evidence="13 14" key="1">
    <citation type="journal article" date="2014" name="Nat. Commun.">
        <title>Klebsormidium flaccidum genome reveals primary factors for plant terrestrial adaptation.</title>
        <authorList>
            <person name="Hori K."/>
            <person name="Maruyama F."/>
            <person name="Fujisawa T."/>
            <person name="Togashi T."/>
            <person name="Yamamoto N."/>
            <person name="Seo M."/>
            <person name="Sato S."/>
            <person name="Yamada T."/>
            <person name="Mori H."/>
            <person name="Tajima N."/>
            <person name="Moriyama T."/>
            <person name="Ikeuchi M."/>
            <person name="Watanabe M."/>
            <person name="Wada H."/>
            <person name="Kobayashi K."/>
            <person name="Saito M."/>
            <person name="Masuda T."/>
            <person name="Sasaki-Sekimoto Y."/>
            <person name="Mashiguchi K."/>
            <person name="Awai K."/>
            <person name="Shimojima M."/>
            <person name="Masuda S."/>
            <person name="Iwai M."/>
            <person name="Nobusawa T."/>
            <person name="Narise T."/>
            <person name="Kondo S."/>
            <person name="Saito H."/>
            <person name="Sato R."/>
            <person name="Murakawa M."/>
            <person name="Ihara Y."/>
            <person name="Oshima-Yamada Y."/>
            <person name="Ohtaka K."/>
            <person name="Satoh M."/>
            <person name="Sonobe K."/>
            <person name="Ishii M."/>
            <person name="Ohtani R."/>
            <person name="Kanamori-Sato M."/>
            <person name="Honoki R."/>
            <person name="Miyazaki D."/>
            <person name="Mochizuki H."/>
            <person name="Umetsu J."/>
            <person name="Higashi K."/>
            <person name="Shibata D."/>
            <person name="Kamiya Y."/>
            <person name="Sato N."/>
            <person name="Nakamura Y."/>
            <person name="Tabata S."/>
            <person name="Ida S."/>
            <person name="Kurokawa K."/>
            <person name="Ohta H."/>
        </authorList>
    </citation>
    <scope>NUCLEOTIDE SEQUENCE [LARGE SCALE GENOMIC DNA]</scope>
    <source>
        <strain evidence="13 14">NIES-2285</strain>
    </source>
</reference>
<dbReference type="HAMAP" id="MF_01547">
    <property type="entry name" value="RNA_methyltr_E"/>
    <property type="match status" value="1"/>
</dbReference>
<accession>A0A1Y1IMU3</accession>
<dbReference type="PANTHER" id="PTHR10920">
    <property type="entry name" value="RIBOSOMAL RNA METHYLTRANSFERASE"/>
    <property type="match status" value="1"/>
</dbReference>
<feature type="region of interest" description="Disordered" evidence="9">
    <location>
        <begin position="323"/>
        <end position="359"/>
    </location>
</feature>
<protein>
    <recommendedName>
        <fullName evidence="8">Putative rRNA methyltransferase</fullName>
        <ecNumber evidence="8">2.1.1.-</ecNumber>
    </recommendedName>
    <alternativeName>
        <fullName evidence="8">2'-O-ribose RNA methyltransferase SPB1 homolog</fullName>
    </alternativeName>
</protein>
<feature type="compositionally biased region" description="Acidic residues" evidence="9">
    <location>
        <begin position="664"/>
        <end position="675"/>
    </location>
</feature>
<dbReference type="Pfam" id="PF01728">
    <property type="entry name" value="FtsJ"/>
    <property type="match status" value="1"/>
</dbReference>
<evidence type="ECO:0000256" key="9">
    <source>
        <dbReference type="SAM" id="MobiDB-lite"/>
    </source>
</evidence>
<sequence>MGAKTKTGKGRLDKFYYLAKEQGYRSRAAFKLVQLNRKYGFLEKARTLLDLCAAPGGWLQIAAKTMPMSSLIVGVDLAPIRPIRGCITLMEDITTSKCRAAIKRELKGSSLDVVLHDGSPNVGGAWSSEAYTQSALSLEALKLATELLVPGGTFVSKVFRSQDYNALLFALNQLFDRVEATKPVASRNTSAEIYVVCRGFKAPAKIDPRLLDAKHLFQPTEEATPKPVDVLRESKQKRHRDGYEEGTSLVHKGGSAAAFIKTDNPVEFLGTYTSLVFSGPEGQQLLTHPATDAEVRALCEDLKVLGKREFKALLKWRIAVRQQDKEEQGPAEEETKGKEAEEEEKEEEGADSEREEEGVLGEMAELRAVMEAKKKKAKKVAARKKEKARARTATGMSLDALGEGEGVYADEELFALGSIKSGKGLAKVVPDEEAGEGEGGEEDEMDTEGGQDEDGEEEEEDDLDEDAEEKRHMQMLEEYLETAYEEYRKRSGLKSKAADRRQRKRLATESDAGPELDDEEVPAPVADAGSDSDSDSEDEEGGANPLVVGLARAAKPSKEQLAQQWFSQSVFGELPGAGGDEARREAKRTRQEREQASSSESEEEEEQAGPRSKRRRNDGVTKASAKGTAAGSGLHSNGARVEEAEASEAGGFEEVAAAASESSSSEDEAEVDGYDTDDKAETLAYAHAMLRKKGREGILDEAYNRYTFNDDELPVWFKNEERKHMQPIKPVTKEEIDAYKAQFRSIDTRTPKKVAEAKARKRGRLLKKMEQVRQKANSIADGADMNNRSKAKMIEKLYAKAAPKHVKKEVAVTKSKAVGPSGAKGKRKVDARMKADMRKRNTGGAVNRKGKLVGKGSKAKKGAQGKGGRPAKKAGGKGGKAGGRGGR</sequence>
<dbReference type="FunFam" id="3.40.50.150:FF:000004">
    <property type="entry name" value="AdoMet-dependent rRNA methyltransferase SPB1"/>
    <property type="match status" value="1"/>
</dbReference>
<feature type="compositionally biased region" description="Low complexity" evidence="9">
    <location>
        <begin position="647"/>
        <end position="663"/>
    </location>
</feature>
<feature type="binding site" evidence="8">
    <location>
        <position position="58"/>
    </location>
    <ligand>
        <name>S-adenosyl-L-methionine</name>
        <dbReference type="ChEBI" id="CHEBI:59789"/>
    </ligand>
</feature>
<comment type="function">
    <text evidence="8">Probable methyltransferase involved in the maturation of rRNA and in the biogenesis of ribosomal subunits.</text>
</comment>
<feature type="binding site" evidence="8">
    <location>
        <position position="92"/>
    </location>
    <ligand>
        <name>S-adenosyl-L-methionine</name>
        <dbReference type="ChEBI" id="CHEBI:59789"/>
    </ligand>
</feature>
<dbReference type="InterPro" id="IPR015507">
    <property type="entry name" value="rRNA-MeTfrase_E"/>
</dbReference>
<feature type="compositionally biased region" description="Basic and acidic residues" evidence="9">
    <location>
        <begin position="323"/>
        <end position="339"/>
    </location>
</feature>
<feature type="active site" description="Proton acceptor" evidence="8">
    <location>
        <position position="157"/>
    </location>
</feature>
<dbReference type="OrthoDB" id="1287559at2759"/>
<keyword evidence="4 8" id="KW-0489">Methyltransferase</keyword>
<evidence type="ECO:0000256" key="1">
    <source>
        <dbReference type="ARBA" id="ARBA00004604"/>
    </source>
</evidence>
<comment type="catalytic activity">
    <reaction evidence="8">
        <text>a ribonucleotide in rRNA + S-adenosyl-L-methionine = a 2'-O-methylribonucleotide in rRNA + S-adenosyl-L-homocysteine + H(+)</text>
        <dbReference type="Rhea" id="RHEA:48628"/>
        <dbReference type="Rhea" id="RHEA-COMP:12164"/>
        <dbReference type="Rhea" id="RHEA-COMP:12165"/>
        <dbReference type="ChEBI" id="CHEBI:15378"/>
        <dbReference type="ChEBI" id="CHEBI:57856"/>
        <dbReference type="ChEBI" id="CHEBI:59789"/>
        <dbReference type="ChEBI" id="CHEBI:90675"/>
        <dbReference type="ChEBI" id="CHEBI:90676"/>
    </reaction>
</comment>
<dbReference type="InterPro" id="IPR050082">
    <property type="entry name" value="RNA_methyltr_RlmE"/>
</dbReference>
<dbReference type="GO" id="GO:0008650">
    <property type="term" value="F:rRNA (uridine-2'-O-)-methyltransferase activity"/>
    <property type="evidence" value="ECO:0000318"/>
    <property type="project" value="GO_Central"/>
</dbReference>
<feature type="compositionally biased region" description="Low complexity" evidence="9">
    <location>
        <begin position="620"/>
        <end position="633"/>
    </location>
</feature>
<organism evidence="13 14">
    <name type="scientific">Klebsormidium nitens</name>
    <name type="common">Green alga</name>
    <name type="synonym">Ulothrix nitens</name>
    <dbReference type="NCBI Taxonomy" id="105231"/>
    <lineage>
        <taxon>Eukaryota</taxon>
        <taxon>Viridiplantae</taxon>
        <taxon>Streptophyta</taxon>
        <taxon>Klebsormidiophyceae</taxon>
        <taxon>Klebsormidiales</taxon>
        <taxon>Klebsormidiaceae</taxon>
        <taxon>Klebsormidium</taxon>
    </lineage>
</organism>
<feature type="compositionally biased region" description="Basic and acidic residues" evidence="9">
    <location>
        <begin position="580"/>
        <end position="595"/>
    </location>
</feature>
<keyword evidence="14" id="KW-1185">Reference proteome</keyword>
<feature type="compositionally biased region" description="Acidic residues" evidence="9">
    <location>
        <begin position="512"/>
        <end position="521"/>
    </location>
</feature>
<dbReference type="GO" id="GO:0016435">
    <property type="term" value="F:rRNA (guanine) methyltransferase activity"/>
    <property type="evidence" value="ECO:0000318"/>
    <property type="project" value="GO_Central"/>
</dbReference>
<feature type="compositionally biased region" description="Polar residues" evidence="9">
    <location>
        <begin position="560"/>
        <end position="570"/>
    </location>
</feature>
<dbReference type="GO" id="GO:0031167">
    <property type="term" value="P:rRNA methylation"/>
    <property type="evidence" value="ECO:0000318"/>
    <property type="project" value="GO_Central"/>
</dbReference>
<feature type="binding site" evidence="8">
    <location>
        <position position="56"/>
    </location>
    <ligand>
        <name>S-adenosyl-L-methionine</name>
        <dbReference type="ChEBI" id="CHEBI:59789"/>
    </ligand>
</feature>
<dbReference type="InterPro" id="IPR024576">
    <property type="entry name" value="rRNA_MeTfrase_Spb1_DUF3381"/>
</dbReference>
<feature type="domain" description="Ribosomal RNA methyltransferase SPB1-like C-terminal" evidence="11">
    <location>
        <begin position="648"/>
        <end position="840"/>
    </location>
</feature>
<dbReference type="SUPFAM" id="SSF53335">
    <property type="entry name" value="S-adenosyl-L-methionine-dependent methyltransferases"/>
    <property type="match status" value="1"/>
</dbReference>
<dbReference type="Pfam" id="PF07780">
    <property type="entry name" value="Spb1_C"/>
    <property type="match status" value="1"/>
</dbReference>
<feature type="binding site" evidence="8">
    <location>
        <position position="117"/>
    </location>
    <ligand>
        <name>S-adenosyl-L-methionine</name>
        <dbReference type="ChEBI" id="CHEBI:59789"/>
    </ligand>
</feature>
<dbReference type="AlphaFoldDB" id="A0A1Y1IMU3"/>
<dbReference type="HAMAP" id="MF_03163">
    <property type="entry name" value="RNA_methyltr_E_SPB1"/>
    <property type="match status" value="1"/>
</dbReference>
<feature type="compositionally biased region" description="Basic residues" evidence="9">
    <location>
        <begin position="848"/>
        <end position="875"/>
    </location>
</feature>
<keyword evidence="5 8" id="KW-0808">Transferase</keyword>
<keyword evidence="3 8" id="KW-0698">rRNA processing</keyword>
<comment type="subcellular location">
    <subcellularLocation>
        <location evidence="1 8">Nucleus</location>
        <location evidence="1 8">Nucleolus</location>
    </subcellularLocation>
</comment>
<dbReference type="GO" id="GO:0030687">
    <property type="term" value="C:preribosome, large subunit precursor"/>
    <property type="evidence" value="ECO:0000318"/>
    <property type="project" value="GO_Central"/>
</dbReference>
<evidence type="ECO:0000259" key="12">
    <source>
        <dbReference type="Pfam" id="PF11861"/>
    </source>
</evidence>
<dbReference type="GO" id="GO:0000463">
    <property type="term" value="P:maturation of LSU-rRNA from tricistronic rRNA transcript (SSU-rRNA, 5.8S rRNA, LSU-rRNA)"/>
    <property type="evidence" value="ECO:0000318"/>
    <property type="project" value="GO_Central"/>
</dbReference>
<evidence type="ECO:0000256" key="8">
    <source>
        <dbReference type="HAMAP-Rule" id="MF_03163"/>
    </source>
</evidence>
<dbReference type="Gene3D" id="3.40.50.150">
    <property type="entry name" value="Vaccinia Virus protein VP39"/>
    <property type="match status" value="1"/>
</dbReference>
<keyword evidence="2 8" id="KW-0690">Ribosome biogenesis</keyword>
<evidence type="ECO:0000259" key="10">
    <source>
        <dbReference type="Pfam" id="PF01728"/>
    </source>
</evidence>
<dbReference type="STRING" id="105231.A0A1Y1IMU3"/>
<dbReference type="Pfam" id="PF11861">
    <property type="entry name" value="DUF3381"/>
    <property type="match status" value="1"/>
</dbReference>
<feature type="compositionally biased region" description="Acidic residues" evidence="9">
    <location>
        <begin position="431"/>
        <end position="467"/>
    </location>
</feature>
<dbReference type="InterPro" id="IPR028589">
    <property type="entry name" value="SPB1-like"/>
</dbReference>
<dbReference type="InterPro" id="IPR012920">
    <property type="entry name" value="rRNA_MeTfrase_SPB1-like_C"/>
</dbReference>
<feature type="compositionally biased region" description="Acidic residues" evidence="9">
    <location>
        <begin position="530"/>
        <end position="541"/>
    </location>
</feature>
<feature type="domain" description="Ribosomal RNA methyltransferase FtsJ" evidence="10">
    <location>
        <begin position="24"/>
        <end position="200"/>
    </location>
</feature>
<evidence type="ECO:0000256" key="6">
    <source>
        <dbReference type="ARBA" id="ARBA00022691"/>
    </source>
</evidence>
<feature type="binding site" evidence="8">
    <location>
        <position position="76"/>
    </location>
    <ligand>
        <name>S-adenosyl-L-methionine</name>
        <dbReference type="ChEBI" id="CHEBI:59789"/>
    </ligand>
</feature>
<feature type="region of interest" description="Disordered" evidence="9">
    <location>
        <begin position="419"/>
        <end position="676"/>
    </location>
</feature>
<evidence type="ECO:0000259" key="11">
    <source>
        <dbReference type="Pfam" id="PF07780"/>
    </source>
</evidence>
<dbReference type="GO" id="GO:0000466">
    <property type="term" value="P:maturation of 5.8S rRNA from tricistronic rRNA transcript (SSU-rRNA, 5.8S rRNA, LSU-rRNA)"/>
    <property type="evidence" value="ECO:0000318"/>
    <property type="project" value="GO_Central"/>
</dbReference>
<dbReference type="PANTHER" id="PTHR10920:SF13">
    <property type="entry name" value="PRE-RRNA 2'-O-RIBOSE RNA METHYLTRANSFERASE FTSJ3"/>
    <property type="match status" value="1"/>
</dbReference>
<feature type="region of interest" description="Disordered" evidence="9">
    <location>
        <begin position="804"/>
        <end position="887"/>
    </location>
</feature>
<feature type="compositionally biased region" description="Basic and acidic residues" evidence="9">
    <location>
        <begin position="828"/>
        <end position="839"/>
    </location>
</feature>
<evidence type="ECO:0000256" key="2">
    <source>
        <dbReference type="ARBA" id="ARBA00022517"/>
    </source>
</evidence>
<feature type="compositionally biased region" description="Acidic residues" evidence="9">
    <location>
        <begin position="340"/>
        <end position="359"/>
    </location>
</feature>
<gene>
    <name evidence="13" type="ORF">KFL_008950010</name>
</gene>
<dbReference type="EMBL" id="DF237844">
    <property type="protein sequence ID" value="GAQ91973.1"/>
    <property type="molecule type" value="Genomic_DNA"/>
</dbReference>
<evidence type="ECO:0000313" key="14">
    <source>
        <dbReference type="Proteomes" id="UP000054558"/>
    </source>
</evidence>
<keyword evidence="7 8" id="KW-0539">Nucleus</keyword>
<proteinExistence type="inferred from homology"/>
<evidence type="ECO:0000256" key="5">
    <source>
        <dbReference type="ARBA" id="ARBA00022679"/>
    </source>
</evidence>
<evidence type="ECO:0000256" key="4">
    <source>
        <dbReference type="ARBA" id="ARBA00022603"/>
    </source>
</evidence>
<dbReference type="Proteomes" id="UP000054558">
    <property type="component" value="Unassembled WGS sequence"/>
</dbReference>
<dbReference type="InterPro" id="IPR029063">
    <property type="entry name" value="SAM-dependent_MTases_sf"/>
</dbReference>
<comment type="similarity">
    <text evidence="8">Belongs to the class I-like SAM-binding methyltransferase superfamily. RNA methyltransferase RlmE family. SPB1 subfamily.</text>
</comment>
<evidence type="ECO:0000256" key="3">
    <source>
        <dbReference type="ARBA" id="ARBA00022552"/>
    </source>
</evidence>
<dbReference type="OMA" id="QRKDKYY"/>